<evidence type="ECO:0000256" key="1">
    <source>
        <dbReference type="SAM" id="Phobius"/>
    </source>
</evidence>
<dbReference type="Proteomes" id="UP001404104">
    <property type="component" value="Unassembled WGS sequence"/>
</dbReference>
<evidence type="ECO:0000313" key="4">
    <source>
        <dbReference type="Proteomes" id="UP001404104"/>
    </source>
</evidence>
<accession>A0ABU9XQU0</accession>
<feature type="domain" description="HTH luxR-type" evidence="2">
    <location>
        <begin position="1"/>
        <end position="60"/>
    </location>
</feature>
<evidence type="ECO:0000259" key="2">
    <source>
        <dbReference type="PROSITE" id="PS50043"/>
    </source>
</evidence>
<comment type="caution">
    <text evidence="3">The sequence shown here is derived from an EMBL/GenBank/DDBJ whole genome shotgun (WGS) entry which is preliminary data.</text>
</comment>
<keyword evidence="1" id="KW-0472">Membrane</keyword>
<name>A0ABU9XQU0_9SPHN</name>
<keyword evidence="4" id="KW-1185">Reference proteome</keyword>
<sequence length="235" mass="24757">MLSARERAVLRLLAQGHDAKSSAHALGLSVHTINERLRTARRTLGASSSREAARKLAEIDGARAQEIGGEIFGVGAGPLGAEDGGRSEAGGPLRSAFIILPGAFVMIIIVSAGLAVIGNQAARNDPAASDRPRIVATLPAADAVIPPGPFTLSVTFDQPMRDGSYSFVRISPDTYPDCAPRPTLSDDARTFSLRCTAKPGARYRIGFNRSPYMNFTGRSGVPARPMELAFAVEGN</sequence>
<evidence type="ECO:0000313" key="3">
    <source>
        <dbReference type="EMBL" id="MEN2786193.1"/>
    </source>
</evidence>
<feature type="transmembrane region" description="Helical" evidence="1">
    <location>
        <begin position="96"/>
        <end position="117"/>
    </location>
</feature>
<keyword evidence="1" id="KW-1133">Transmembrane helix</keyword>
<dbReference type="SMART" id="SM00421">
    <property type="entry name" value="HTH_LUXR"/>
    <property type="match status" value="1"/>
</dbReference>
<dbReference type="Gene3D" id="1.10.10.10">
    <property type="entry name" value="Winged helix-like DNA-binding domain superfamily/Winged helix DNA-binding domain"/>
    <property type="match status" value="1"/>
</dbReference>
<proteinExistence type="predicted"/>
<dbReference type="EMBL" id="JBDIMF010000002">
    <property type="protein sequence ID" value="MEN2786193.1"/>
    <property type="molecule type" value="Genomic_DNA"/>
</dbReference>
<reference evidence="3 4" key="1">
    <citation type="submission" date="2024-05" db="EMBL/GenBank/DDBJ databases">
        <authorList>
            <person name="Liu Q."/>
            <person name="Xin Y.-H."/>
        </authorList>
    </citation>
    <scope>NUCLEOTIDE SEQUENCE [LARGE SCALE GENOMIC DNA]</scope>
    <source>
        <strain evidence="3 4">CGMCC 1.15349</strain>
    </source>
</reference>
<dbReference type="RefSeq" id="WP_345863995.1">
    <property type="nucleotide sequence ID" value="NZ_JBDIMF010000002.1"/>
</dbReference>
<dbReference type="InterPro" id="IPR036388">
    <property type="entry name" value="WH-like_DNA-bd_sf"/>
</dbReference>
<dbReference type="InterPro" id="IPR000792">
    <property type="entry name" value="Tscrpt_reg_LuxR_C"/>
</dbReference>
<dbReference type="PROSITE" id="PS50043">
    <property type="entry name" value="HTH_LUXR_2"/>
    <property type="match status" value="1"/>
</dbReference>
<gene>
    <name evidence="3" type="ORF">ABC969_07130</name>
</gene>
<keyword evidence="1" id="KW-0812">Transmembrane</keyword>
<dbReference type="InterPro" id="IPR016032">
    <property type="entry name" value="Sig_transdc_resp-reg_C-effctor"/>
</dbReference>
<dbReference type="Pfam" id="PF00196">
    <property type="entry name" value="GerE"/>
    <property type="match status" value="1"/>
</dbReference>
<dbReference type="CDD" id="cd06170">
    <property type="entry name" value="LuxR_C_like"/>
    <property type="match status" value="1"/>
</dbReference>
<protein>
    <submittedName>
        <fullName evidence="3">LuxR C-terminal-related transcriptional regulator</fullName>
    </submittedName>
</protein>
<dbReference type="SUPFAM" id="SSF46894">
    <property type="entry name" value="C-terminal effector domain of the bipartite response regulators"/>
    <property type="match status" value="1"/>
</dbReference>
<organism evidence="3 4">
    <name type="scientific">Sphingomonas qilianensis</name>
    <dbReference type="NCBI Taxonomy" id="1736690"/>
    <lineage>
        <taxon>Bacteria</taxon>
        <taxon>Pseudomonadati</taxon>
        <taxon>Pseudomonadota</taxon>
        <taxon>Alphaproteobacteria</taxon>
        <taxon>Sphingomonadales</taxon>
        <taxon>Sphingomonadaceae</taxon>
        <taxon>Sphingomonas</taxon>
    </lineage>
</organism>